<comment type="subcellular location">
    <subcellularLocation>
        <location evidence="2">Nucleus</location>
    </subcellularLocation>
</comment>
<dbReference type="Gene3D" id="3.30.160.60">
    <property type="entry name" value="Classic Zinc Finger"/>
    <property type="match status" value="2"/>
</dbReference>
<keyword evidence="7" id="KW-0862">Zinc</keyword>
<evidence type="ECO:0000256" key="7">
    <source>
        <dbReference type="ARBA" id="ARBA00022833"/>
    </source>
</evidence>
<evidence type="ECO:0000256" key="8">
    <source>
        <dbReference type="ARBA" id="ARBA00023015"/>
    </source>
</evidence>
<comment type="similarity">
    <text evidence="3">Belongs to the krueppel C2H2-type zinc-finger protein family.</text>
</comment>
<dbReference type="FunFam" id="3.30.160.60:FF:000382">
    <property type="entry name" value="zinc finger protein 35 isoform X4"/>
    <property type="match status" value="1"/>
</dbReference>
<keyword evidence="4" id="KW-0479">Metal-binding</keyword>
<dbReference type="Proteomes" id="UP001054837">
    <property type="component" value="Unassembled WGS sequence"/>
</dbReference>
<keyword evidence="10" id="KW-0804">Transcription</keyword>
<evidence type="ECO:0000256" key="5">
    <source>
        <dbReference type="ARBA" id="ARBA00022737"/>
    </source>
</evidence>
<dbReference type="InterPro" id="IPR013087">
    <property type="entry name" value="Znf_C2H2_type"/>
</dbReference>
<dbReference type="GO" id="GO:0000978">
    <property type="term" value="F:RNA polymerase II cis-regulatory region sequence-specific DNA binding"/>
    <property type="evidence" value="ECO:0007669"/>
    <property type="project" value="TreeGrafter"/>
</dbReference>
<evidence type="ECO:0000256" key="11">
    <source>
        <dbReference type="ARBA" id="ARBA00023242"/>
    </source>
</evidence>
<evidence type="ECO:0000256" key="1">
    <source>
        <dbReference type="ARBA" id="ARBA00003767"/>
    </source>
</evidence>
<dbReference type="GO" id="GO:0001227">
    <property type="term" value="F:DNA-binding transcription repressor activity, RNA polymerase II-specific"/>
    <property type="evidence" value="ECO:0007669"/>
    <property type="project" value="TreeGrafter"/>
</dbReference>
<dbReference type="PROSITE" id="PS00028">
    <property type="entry name" value="ZINC_FINGER_C2H2_1"/>
    <property type="match status" value="1"/>
</dbReference>
<evidence type="ECO:0000256" key="9">
    <source>
        <dbReference type="ARBA" id="ARBA00023125"/>
    </source>
</evidence>
<organism evidence="14 15">
    <name type="scientific">Caerostris darwini</name>
    <dbReference type="NCBI Taxonomy" id="1538125"/>
    <lineage>
        <taxon>Eukaryota</taxon>
        <taxon>Metazoa</taxon>
        <taxon>Ecdysozoa</taxon>
        <taxon>Arthropoda</taxon>
        <taxon>Chelicerata</taxon>
        <taxon>Arachnida</taxon>
        <taxon>Araneae</taxon>
        <taxon>Araneomorphae</taxon>
        <taxon>Entelegynae</taxon>
        <taxon>Araneoidea</taxon>
        <taxon>Araneidae</taxon>
        <taxon>Caerostris</taxon>
    </lineage>
</organism>
<keyword evidence="5" id="KW-0677">Repeat</keyword>
<dbReference type="PANTHER" id="PTHR24399">
    <property type="entry name" value="ZINC FINGER AND BTB DOMAIN-CONTAINING"/>
    <property type="match status" value="1"/>
</dbReference>
<feature type="domain" description="C2H2-type" evidence="13">
    <location>
        <begin position="33"/>
        <end position="60"/>
    </location>
</feature>
<comment type="function">
    <text evidence="1">May be involved in transcriptional regulation.</text>
</comment>
<protein>
    <recommendedName>
        <fullName evidence="13">C2H2-type domain-containing protein</fullName>
    </recommendedName>
</protein>
<dbReference type="GO" id="GO:0001817">
    <property type="term" value="P:regulation of cytokine production"/>
    <property type="evidence" value="ECO:0007669"/>
    <property type="project" value="TreeGrafter"/>
</dbReference>
<dbReference type="AlphaFoldDB" id="A0AAV4TNM3"/>
<reference evidence="14 15" key="1">
    <citation type="submission" date="2021-06" db="EMBL/GenBank/DDBJ databases">
        <title>Caerostris darwini draft genome.</title>
        <authorList>
            <person name="Kono N."/>
            <person name="Arakawa K."/>
        </authorList>
    </citation>
    <scope>NUCLEOTIDE SEQUENCE [LARGE SCALE GENOMIC DNA]</scope>
</reference>
<keyword evidence="15" id="KW-1185">Reference proteome</keyword>
<evidence type="ECO:0000256" key="10">
    <source>
        <dbReference type="ARBA" id="ARBA00023163"/>
    </source>
</evidence>
<dbReference type="GO" id="GO:0005654">
    <property type="term" value="C:nucleoplasm"/>
    <property type="evidence" value="ECO:0007669"/>
    <property type="project" value="TreeGrafter"/>
</dbReference>
<dbReference type="PROSITE" id="PS50157">
    <property type="entry name" value="ZINC_FINGER_C2H2_2"/>
    <property type="match status" value="1"/>
</dbReference>
<dbReference type="PANTHER" id="PTHR24399:SF54">
    <property type="entry name" value="GASTRULA ZINC FINGER PROTEIN XLCGF26.1-LIKE-RELATED"/>
    <property type="match status" value="1"/>
</dbReference>
<keyword evidence="8" id="KW-0805">Transcription regulation</keyword>
<dbReference type="FunFam" id="3.30.160.60:FF:000966">
    <property type="entry name" value="ZFP90 zinc finger protein"/>
    <property type="match status" value="1"/>
</dbReference>
<proteinExistence type="inferred from homology"/>
<dbReference type="GO" id="GO:0008270">
    <property type="term" value="F:zinc ion binding"/>
    <property type="evidence" value="ECO:0007669"/>
    <property type="project" value="UniProtKB-KW"/>
</dbReference>
<dbReference type="SUPFAM" id="SSF57667">
    <property type="entry name" value="beta-beta-alpha zinc fingers"/>
    <property type="match status" value="1"/>
</dbReference>
<gene>
    <name evidence="14" type="ORF">CDAR_455361</name>
</gene>
<dbReference type="InterPro" id="IPR036236">
    <property type="entry name" value="Znf_C2H2_sf"/>
</dbReference>
<dbReference type="EMBL" id="BPLQ01009867">
    <property type="protein sequence ID" value="GIY47091.1"/>
    <property type="molecule type" value="Genomic_DNA"/>
</dbReference>
<keyword evidence="6 12" id="KW-0863">Zinc-finger</keyword>
<sequence>MANFRIHTGEKPFVGNQRFCNKFISANTGEKPFSCGKCGKCYSTNRDLRIHVRFHTGERPYQCDKCSKKFVSSSHLKHTCINTPVKREENAILAEQNSPPRTLLQLTSVGRINKLFSIEFLLGKAFLPSPRPSPKKGILRNPESATLLPYDEGHQMRKLCLN</sequence>
<evidence type="ECO:0000313" key="15">
    <source>
        <dbReference type="Proteomes" id="UP001054837"/>
    </source>
</evidence>
<keyword evidence="9" id="KW-0238">DNA-binding</keyword>
<evidence type="ECO:0000256" key="12">
    <source>
        <dbReference type="PROSITE-ProRule" id="PRU00042"/>
    </source>
</evidence>
<evidence type="ECO:0000256" key="2">
    <source>
        <dbReference type="ARBA" id="ARBA00004123"/>
    </source>
</evidence>
<evidence type="ECO:0000259" key="13">
    <source>
        <dbReference type="PROSITE" id="PS50157"/>
    </source>
</evidence>
<name>A0AAV4TNM3_9ARAC</name>
<keyword evidence="11" id="KW-0539">Nucleus</keyword>
<comment type="caution">
    <text evidence="14">The sequence shown here is derived from an EMBL/GenBank/DDBJ whole genome shotgun (WGS) entry which is preliminary data.</text>
</comment>
<dbReference type="GO" id="GO:0002682">
    <property type="term" value="P:regulation of immune system process"/>
    <property type="evidence" value="ECO:0007669"/>
    <property type="project" value="TreeGrafter"/>
</dbReference>
<dbReference type="Pfam" id="PF00096">
    <property type="entry name" value="zf-C2H2"/>
    <property type="match status" value="2"/>
</dbReference>
<evidence type="ECO:0000256" key="4">
    <source>
        <dbReference type="ARBA" id="ARBA00022723"/>
    </source>
</evidence>
<accession>A0AAV4TNM3</accession>
<evidence type="ECO:0000313" key="14">
    <source>
        <dbReference type="EMBL" id="GIY47091.1"/>
    </source>
</evidence>
<evidence type="ECO:0000256" key="6">
    <source>
        <dbReference type="ARBA" id="ARBA00022771"/>
    </source>
</evidence>
<evidence type="ECO:0000256" key="3">
    <source>
        <dbReference type="ARBA" id="ARBA00006991"/>
    </source>
</evidence>